<keyword evidence="2 6" id="KW-0949">S-adenosyl-L-methionine</keyword>
<comment type="catalytic activity">
    <reaction evidence="6">
        <text>3-[(1-carboxyvinyl)-oxy]benzoate + S-adenosyl-L-methionine + H2O = 6-amino-6-deoxyfutalosine + hydrogencarbonate + L-methionine + H(+)</text>
        <dbReference type="Rhea" id="RHEA:33075"/>
        <dbReference type="ChEBI" id="CHEBI:15377"/>
        <dbReference type="ChEBI" id="CHEBI:15378"/>
        <dbReference type="ChEBI" id="CHEBI:17544"/>
        <dbReference type="ChEBI" id="CHEBI:57844"/>
        <dbReference type="ChEBI" id="CHEBI:59789"/>
        <dbReference type="ChEBI" id="CHEBI:64286"/>
        <dbReference type="ChEBI" id="CHEBI:76981"/>
        <dbReference type="EC" id="2.5.1.120"/>
    </reaction>
</comment>
<dbReference type="PROSITE" id="PS51918">
    <property type="entry name" value="RADICAL_SAM"/>
    <property type="match status" value="1"/>
</dbReference>
<dbReference type="InterPro" id="IPR058240">
    <property type="entry name" value="rSAM_sf"/>
</dbReference>
<dbReference type="SFLD" id="SFLDG01389">
    <property type="entry name" value="menaquinone_synthsis_involved"/>
    <property type="match status" value="2"/>
</dbReference>
<dbReference type="PANTHER" id="PTHR43076:SF7">
    <property type="entry name" value="AMINODEOXYFUTALOSINE SYNTHASE"/>
    <property type="match status" value="1"/>
</dbReference>
<dbReference type="Gene3D" id="3.20.20.70">
    <property type="entry name" value="Aldolase class I"/>
    <property type="match status" value="1"/>
</dbReference>
<reference evidence="10 11" key="1">
    <citation type="submission" date="2019-02" db="EMBL/GenBank/DDBJ databases">
        <title>Genomic Encyclopedia of Archaeal and Bacterial Type Strains, Phase II (KMG-II): from individual species to whole genera.</title>
        <authorList>
            <person name="Goeker M."/>
        </authorList>
    </citation>
    <scope>NUCLEOTIDE SEQUENCE [LARGE SCALE GENOMIC DNA]</scope>
    <source>
        <strain evidence="10 11">DSM 18101</strain>
    </source>
</reference>
<dbReference type="EC" id="2.5.1.120" evidence="6"/>
<sequence>MNPIATTGNPSAISLTHVAATAGLQGSPARPRHSFQTDDRALEAIAEKVLAGERLSFEDGVRLYRSGDILAVGWLANFVREKLHGNVAYFNVNRHINPTNVCVASCRLCAFGRKKGEVGTYTMALEEAWETAGAGYTEAVTEFHIVGGLHPDLPFEYFMDLVRGLKERFPKVHIKAFTMVEVAFLAKRGKMTIAETLERMKAAGVDSMPGGGAEIFADRIRHIICDHKIDGSEWLDTARLAHKIGLRSNATMLYGHVENDEDRVDHLVRLREVQDETGGFQTFIPLAFHPDNTALAHIPRTTGMLDVKQIAVGRLMLDNFSHIKSYWQMVSPKMAQISLRFGADDIDGTVIEEKIYHDAGATTPQGLRRKDLVRLITEAGREPFERDTMYRAVTRTEDTFTVAV</sequence>
<evidence type="ECO:0000313" key="11">
    <source>
        <dbReference type="Proteomes" id="UP000292958"/>
    </source>
</evidence>
<comment type="caution">
    <text evidence="10">The sequence shown here is derived from an EMBL/GenBank/DDBJ whole genome shotgun (WGS) entry which is preliminary data.</text>
</comment>
<feature type="binding site" evidence="8">
    <location>
        <position position="214"/>
    </location>
    <ligand>
        <name>S-adenosyl-L-methionine</name>
        <dbReference type="ChEBI" id="CHEBI:59789"/>
    </ligand>
</feature>
<evidence type="ECO:0000256" key="8">
    <source>
        <dbReference type="PIRSR" id="PIRSR004762-2"/>
    </source>
</evidence>
<evidence type="ECO:0000256" key="4">
    <source>
        <dbReference type="ARBA" id="ARBA00023004"/>
    </source>
</evidence>
<name>A0A4Q7YS20_9BACT</name>
<dbReference type="SFLD" id="SFLDS00029">
    <property type="entry name" value="Radical_SAM"/>
    <property type="match status" value="2"/>
</dbReference>
<dbReference type="RefSeq" id="WP_242617785.1">
    <property type="nucleotide sequence ID" value="NZ_SHKW01000001.1"/>
</dbReference>
<gene>
    <name evidence="6" type="primary">mqnE</name>
    <name evidence="10" type="ORF">BDD14_1407</name>
</gene>
<keyword evidence="11" id="KW-1185">Reference proteome</keyword>
<dbReference type="GO" id="GO:0009234">
    <property type="term" value="P:menaquinone biosynthetic process"/>
    <property type="evidence" value="ECO:0007669"/>
    <property type="project" value="UniProtKB-UniRule"/>
</dbReference>
<comment type="pathway">
    <text evidence="6">Quinol/quinone metabolism; menaquinone biosynthesis.</text>
</comment>
<evidence type="ECO:0000256" key="6">
    <source>
        <dbReference type="HAMAP-Rule" id="MF_00993"/>
    </source>
</evidence>
<evidence type="ECO:0000256" key="5">
    <source>
        <dbReference type="ARBA" id="ARBA00023014"/>
    </source>
</evidence>
<keyword evidence="6" id="KW-0474">Menaquinone biosynthesis</keyword>
<dbReference type="InterPro" id="IPR034405">
    <property type="entry name" value="F420"/>
</dbReference>
<dbReference type="PANTHER" id="PTHR43076">
    <property type="entry name" value="FO SYNTHASE (COFH)"/>
    <property type="match status" value="1"/>
</dbReference>
<feature type="binding site" evidence="6 7">
    <location>
        <position position="106"/>
    </location>
    <ligand>
        <name>[4Fe-4S] cluster</name>
        <dbReference type="ChEBI" id="CHEBI:49883"/>
        <note>4Fe-4S-S-AdoMet</note>
    </ligand>
</feature>
<organism evidence="10 11">
    <name type="scientific">Edaphobacter modestus</name>
    <dbReference type="NCBI Taxonomy" id="388466"/>
    <lineage>
        <taxon>Bacteria</taxon>
        <taxon>Pseudomonadati</taxon>
        <taxon>Acidobacteriota</taxon>
        <taxon>Terriglobia</taxon>
        <taxon>Terriglobales</taxon>
        <taxon>Acidobacteriaceae</taxon>
        <taxon>Edaphobacter</taxon>
    </lineage>
</organism>
<feature type="domain" description="Radical SAM core" evidence="9">
    <location>
        <begin position="88"/>
        <end position="315"/>
    </location>
</feature>
<dbReference type="SFLD" id="SFLDF00342">
    <property type="entry name" value="cyclic_dehypoxanthine_futalosi"/>
    <property type="match status" value="1"/>
</dbReference>
<dbReference type="NCBIfam" id="TIGR03700">
    <property type="entry name" value="mena_SCO4494"/>
    <property type="match status" value="1"/>
</dbReference>
<dbReference type="SMART" id="SM00729">
    <property type="entry name" value="Elp3"/>
    <property type="match status" value="1"/>
</dbReference>
<evidence type="ECO:0000256" key="7">
    <source>
        <dbReference type="PIRSR" id="PIRSR004762-1"/>
    </source>
</evidence>
<dbReference type="InterPro" id="IPR006638">
    <property type="entry name" value="Elp3/MiaA/NifB-like_rSAM"/>
</dbReference>
<dbReference type="Pfam" id="PF04055">
    <property type="entry name" value="Radical_SAM"/>
    <property type="match status" value="1"/>
</dbReference>
<dbReference type="NCBIfam" id="TIGR00423">
    <property type="entry name" value="CofH family radical SAM protein"/>
    <property type="match status" value="1"/>
</dbReference>
<dbReference type="GO" id="GO:0044689">
    <property type="term" value="F:7,8-didemethyl-8-hydroxy-5-deazariboflavin synthase activity"/>
    <property type="evidence" value="ECO:0007669"/>
    <property type="project" value="TreeGrafter"/>
</dbReference>
<dbReference type="UniPathway" id="UPA00079"/>
<dbReference type="EMBL" id="SHKW01000001">
    <property type="protein sequence ID" value="RZU39994.1"/>
    <property type="molecule type" value="Genomic_DNA"/>
</dbReference>
<dbReference type="InterPro" id="IPR013785">
    <property type="entry name" value="Aldolase_TIM"/>
</dbReference>
<dbReference type="GO" id="GO:0102573">
    <property type="term" value="F:aminodeoxyfutalosine synthase activity"/>
    <property type="evidence" value="ECO:0007669"/>
    <property type="project" value="UniProtKB-EC"/>
</dbReference>
<dbReference type="SFLD" id="SFLDG01064">
    <property type="entry name" value="F420__menaquinone_cofactor_bio"/>
    <property type="match status" value="2"/>
</dbReference>
<feature type="binding site" evidence="6 7">
    <location>
        <position position="109"/>
    </location>
    <ligand>
        <name>[4Fe-4S] cluster</name>
        <dbReference type="ChEBI" id="CHEBI:49883"/>
        <note>4Fe-4S-S-AdoMet</note>
    </ligand>
</feature>
<dbReference type="InterPro" id="IPR045567">
    <property type="entry name" value="CofH/MnqC-like_C"/>
</dbReference>
<dbReference type="InterPro" id="IPR020050">
    <property type="entry name" value="FO_synthase_su2"/>
</dbReference>
<evidence type="ECO:0000259" key="9">
    <source>
        <dbReference type="PROSITE" id="PS51918"/>
    </source>
</evidence>
<dbReference type="InterPro" id="IPR007197">
    <property type="entry name" value="rSAM"/>
</dbReference>
<keyword evidence="5 6" id="KW-0411">Iron-sulfur</keyword>
<dbReference type="InterPro" id="IPR022432">
    <property type="entry name" value="MqnE"/>
</dbReference>
<evidence type="ECO:0000256" key="3">
    <source>
        <dbReference type="ARBA" id="ARBA00022723"/>
    </source>
</evidence>
<keyword evidence="4 6" id="KW-0408">Iron</keyword>
<accession>A0A4Q7YS20</accession>
<dbReference type="AlphaFoldDB" id="A0A4Q7YS20"/>
<evidence type="ECO:0000256" key="2">
    <source>
        <dbReference type="ARBA" id="ARBA00022691"/>
    </source>
</evidence>
<keyword evidence="3 6" id="KW-0479">Metal-binding</keyword>
<dbReference type="SFLD" id="SFLDF00343">
    <property type="entry name" value="aminofutalosine_synthase_(mqnE"/>
    <property type="match status" value="1"/>
</dbReference>
<keyword evidence="1 6" id="KW-0004">4Fe-4S</keyword>
<comment type="similarity">
    <text evidence="6">Belongs to the radical SAM superfamily. MqnE family.</text>
</comment>
<evidence type="ECO:0000256" key="1">
    <source>
        <dbReference type="ARBA" id="ARBA00022485"/>
    </source>
</evidence>
<dbReference type="SUPFAM" id="SSF102114">
    <property type="entry name" value="Radical SAM enzymes"/>
    <property type="match status" value="1"/>
</dbReference>
<protein>
    <recommendedName>
        <fullName evidence="6">Aminodeoxyfutalosine synthase</fullName>
        <shortName evidence="6">AFL synthase</shortName>
        <shortName evidence="6">Aminofutalosine synthase</shortName>
        <ecNumber evidence="6">2.5.1.120</ecNumber>
    </recommendedName>
    <alternativeName>
        <fullName evidence="6">Menaquinone biosynthetic enzyme MqnE</fullName>
    </alternativeName>
</protein>
<evidence type="ECO:0000313" key="10">
    <source>
        <dbReference type="EMBL" id="RZU39994.1"/>
    </source>
</evidence>
<feature type="binding site" evidence="6 7">
    <location>
        <position position="102"/>
    </location>
    <ligand>
        <name>[4Fe-4S] cluster</name>
        <dbReference type="ChEBI" id="CHEBI:49883"/>
        <note>4Fe-4S-S-AdoMet</note>
    </ligand>
</feature>
<dbReference type="GO" id="GO:0005506">
    <property type="term" value="F:iron ion binding"/>
    <property type="evidence" value="ECO:0007669"/>
    <property type="project" value="UniProtKB-UniRule"/>
</dbReference>
<keyword evidence="6" id="KW-0808">Transferase</keyword>
<comment type="function">
    <text evidence="6">Radical SAM enzyme that catalyzes the addition of the adenosyl radical to the double bond of 3-[(1-carboxyvinyl)oxy]benzoate, leading to aminodeoxyfutalosine (AFL), a key intermediate in the formation of menaquinone (MK, vitamin K2) from chorismate.</text>
</comment>
<dbReference type="GO" id="GO:0051539">
    <property type="term" value="F:4 iron, 4 sulfur cluster binding"/>
    <property type="evidence" value="ECO:0007669"/>
    <property type="project" value="UniProtKB-KW"/>
</dbReference>
<comment type="cofactor">
    <cofactor evidence="6 7">
        <name>[4Fe-4S] cluster</name>
        <dbReference type="ChEBI" id="CHEBI:49883"/>
    </cofactor>
    <text evidence="6 7">Binds 1 [4Fe-4S] cluster. The cluster is coordinated with 3 cysteines and an exchangeable S-adenosyl-L-methionine.</text>
</comment>
<dbReference type="PIRSF" id="PIRSF004762">
    <property type="entry name" value="CHP00423"/>
    <property type="match status" value="1"/>
</dbReference>
<dbReference type="Pfam" id="PF19288">
    <property type="entry name" value="CofH_C"/>
    <property type="match status" value="1"/>
</dbReference>
<dbReference type="Proteomes" id="UP000292958">
    <property type="component" value="Unassembled WGS sequence"/>
</dbReference>
<dbReference type="HAMAP" id="MF_00993">
    <property type="entry name" value="MqnE"/>
    <property type="match status" value="1"/>
</dbReference>
<proteinExistence type="inferred from homology"/>